<dbReference type="STRING" id="39966.A0A369JDM5"/>
<evidence type="ECO:0000313" key="10">
    <source>
        <dbReference type="Proteomes" id="UP000076154"/>
    </source>
</evidence>
<keyword evidence="7" id="KW-0732">Signal</keyword>
<evidence type="ECO:0000256" key="7">
    <source>
        <dbReference type="SAM" id="SignalP"/>
    </source>
</evidence>
<dbReference type="InterPro" id="IPR000222">
    <property type="entry name" value="PP2C_BS"/>
</dbReference>
<feature type="region of interest" description="Disordered" evidence="6">
    <location>
        <begin position="249"/>
        <end position="337"/>
    </location>
</feature>
<dbReference type="GO" id="GO:0046872">
    <property type="term" value="F:metal ion binding"/>
    <property type="evidence" value="ECO:0007669"/>
    <property type="project" value="UniProtKB-KW"/>
</dbReference>
<comment type="similarity">
    <text evidence="1 5">Belongs to the PP2C family.</text>
</comment>
<dbReference type="CDD" id="cd00143">
    <property type="entry name" value="PP2Cc"/>
    <property type="match status" value="1"/>
</dbReference>
<dbReference type="PANTHER" id="PTHR13832:SF837">
    <property type="entry name" value="PROTEIN PHOSPHATASE 2C-LIKE DOMAIN-CONTAINING PROTEIN 1"/>
    <property type="match status" value="1"/>
</dbReference>
<organism evidence="9 10">
    <name type="scientific">Hypsizygus marmoreus</name>
    <name type="common">White beech mushroom</name>
    <name type="synonym">Agaricus marmoreus</name>
    <dbReference type="NCBI Taxonomy" id="39966"/>
    <lineage>
        <taxon>Eukaryota</taxon>
        <taxon>Fungi</taxon>
        <taxon>Dikarya</taxon>
        <taxon>Basidiomycota</taxon>
        <taxon>Agaricomycotina</taxon>
        <taxon>Agaricomycetes</taxon>
        <taxon>Agaricomycetidae</taxon>
        <taxon>Agaricales</taxon>
        <taxon>Tricholomatineae</taxon>
        <taxon>Lyophyllaceae</taxon>
        <taxon>Hypsizygus</taxon>
    </lineage>
</organism>
<dbReference type="InterPro" id="IPR036457">
    <property type="entry name" value="PPM-type-like_dom_sf"/>
</dbReference>
<evidence type="ECO:0000256" key="5">
    <source>
        <dbReference type="RuleBase" id="RU003465"/>
    </source>
</evidence>
<dbReference type="Pfam" id="PF00481">
    <property type="entry name" value="PP2C"/>
    <property type="match status" value="2"/>
</dbReference>
<protein>
    <submittedName>
        <fullName evidence="9">Protein phosphatase 2C 1</fullName>
    </submittedName>
</protein>
<evidence type="ECO:0000256" key="4">
    <source>
        <dbReference type="ARBA" id="ARBA00022912"/>
    </source>
</evidence>
<dbReference type="SUPFAM" id="SSF81606">
    <property type="entry name" value="PP2C-like"/>
    <property type="match status" value="2"/>
</dbReference>
<evidence type="ECO:0000256" key="2">
    <source>
        <dbReference type="ARBA" id="ARBA00022723"/>
    </source>
</evidence>
<feature type="compositionally biased region" description="Low complexity" evidence="6">
    <location>
        <begin position="265"/>
        <end position="283"/>
    </location>
</feature>
<keyword evidence="2" id="KW-0479">Metal-binding</keyword>
<name>A0A369JDM5_HYPMA</name>
<dbReference type="PANTHER" id="PTHR13832">
    <property type="entry name" value="PROTEIN PHOSPHATASE 2C"/>
    <property type="match status" value="1"/>
</dbReference>
<feature type="domain" description="PPM-type phosphatase" evidence="8">
    <location>
        <begin position="135"/>
        <end position="492"/>
    </location>
</feature>
<reference evidence="9" key="1">
    <citation type="submission" date="2018-04" db="EMBL/GenBank/DDBJ databases">
        <title>Whole genome sequencing of Hypsizygus marmoreus.</title>
        <authorList>
            <person name="Choi I.-G."/>
            <person name="Min B."/>
            <person name="Kim J.-G."/>
            <person name="Kim S."/>
            <person name="Oh Y.-L."/>
            <person name="Kong W.-S."/>
            <person name="Park H."/>
            <person name="Jeong J."/>
            <person name="Song E.-S."/>
        </authorList>
    </citation>
    <scope>NUCLEOTIDE SEQUENCE [LARGE SCALE GENOMIC DNA]</scope>
    <source>
        <strain evidence="9">51987-8</strain>
    </source>
</reference>
<dbReference type="PROSITE" id="PS51746">
    <property type="entry name" value="PPM_2"/>
    <property type="match status" value="1"/>
</dbReference>
<evidence type="ECO:0000256" key="6">
    <source>
        <dbReference type="SAM" id="MobiDB-lite"/>
    </source>
</evidence>
<dbReference type="FunCoup" id="A0A369JDM5">
    <property type="interactions" value="63"/>
</dbReference>
<dbReference type="InterPro" id="IPR015655">
    <property type="entry name" value="PP2C"/>
</dbReference>
<dbReference type="SMART" id="SM00331">
    <property type="entry name" value="PP2C_SIG"/>
    <property type="match status" value="1"/>
</dbReference>
<accession>A0A369JDM5</accession>
<comment type="caution">
    <text evidence="9">The sequence shown here is derived from an EMBL/GenBank/DDBJ whole genome shotgun (WGS) entry which is preliminary data.</text>
</comment>
<dbReference type="PROSITE" id="PS01032">
    <property type="entry name" value="PPM_1"/>
    <property type="match status" value="1"/>
</dbReference>
<evidence type="ECO:0000256" key="3">
    <source>
        <dbReference type="ARBA" id="ARBA00022801"/>
    </source>
</evidence>
<dbReference type="SMART" id="SM00332">
    <property type="entry name" value="PP2Cc"/>
    <property type="match status" value="1"/>
</dbReference>
<gene>
    <name evidence="9" type="primary">ptc1</name>
    <name evidence="9" type="ORF">Hypma_002615</name>
</gene>
<keyword evidence="3 5" id="KW-0378">Hydrolase</keyword>
<dbReference type="EMBL" id="LUEZ02000122">
    <property type="protein sequence ID" value="RDB16946.1"/>
    <property type="molecule type" value="Genomic_DNA"/>
</dbReference>
<dbReference type="AlphaFoldDB" id="A0A369JDM5"/>
<proteinExistence type="inferred from homology"/>
<dbReference type="InterPro" id="IPR001932">
    <property type="entry name" value="PPM-type_phosphatase-like_dom"/>
</dbReference>
<dbReference type="OrthoDB" id="10264738at2759"/>
<evidence type="ECO:0000313" key="9">
    <source>
        <dbReference type="EMBL" id="RDB16946.1"/>
    </source>
</evidence>
<evidence type="ECO:0000259" key="8">
    <source>
        <dbReference type="PROSITE" id="PS51746"/>
    </source>
</evidence>
<dbReference type="InParanoid" id="A0A369JDM5"/>
<feature type="chain" id="PRO_5016917680" evidence="7">
    <location>
        <begin position="20"/>
        <end position="500"/>
    </location>
</feature>
<feature type="signal peptide" evidence="7">
    <location>
        <begin position="1"/>
        <end position="19"/>
    </location>
</feature>
<evidence type="ECO:0000256" key="1">
    <source>
        <dbReference type="ARBA" id="ARBA00006702"/>
    </source>
</evidence>
<feature type="compositionally biased region" description="Low complexity" evidence="6">
    <location>
        <begin position="310"/>
        <end position="330"/>
    </location>
</feature>
<dbReference type="Gene3D" id="3.60.40.10">
    <property type="entry name" value="PPM-type phosphatase domain"/>
    <property type="match status" value="1"/>
</dbReference>
<sequence length="500" mass="53560">MQFRLSFAAVLSLAVVALAKPPARINQCCPKTGPENLALIKQKTGPFAILCSYEQEKICYYIVSSPPSVPAIYTLVRSIASTQNETLNNYITTPDLTMPPRFSDSPNARSKSITTVELDTNGILNRHATKNAAYQIGVSESKGTRRTMEDAHSFVVDFDSIRGQGFFAVFDGHAGKHAAEWCGSHFHESLLSCLHESPTMTVPDVLNQTFHKVDEALSKMCEESEGKIHSGCTAVTAFLRIEDADGHQSFLGATPSSPVADSPVSGQSGDAESAQSSGAESNGNGNGNGDDPKKPKKKKSSRSRIKKALKSLAGATTSQPSTPRSSSPVSARKEPAAVGPTVIIPPATARRRVLYSANAGDARAVLCRAGKAVRLTYDHKGSDKQEAKRITDAGGFVMSGRVNGVLAVTRSLGDSSMKEFVVGAPYTTETELCEEDEFLVLACDGLWDVVNDQGAIDLVRKIGDAQEASKKLLEHALAHHTTDNVTVVIVRFKHVFPQTA</sequence>
<keyword evidence="4 5" id="KW-0904">Protein phosphatase</keyword>
<dbReference type="GO" id="GO:0004722">
    <property type="term" value="F:protein serine/threonine phosphatase activity"/>
    <property type="evidence" value="ECO:0007669"/>
    <property type="project" value="InterPro"/>
</dbReference>
<feature type="compositionally biased region" description="Basic residues" evidence="6">
    <location>
        <begin position="294"/>
        <end position="309"/>
    </location>
</feature>
<keyword evidence="10" id="KW-1185">Reference proteome</keyword>
<dbReference type="Proteomes" id="UP000076154">
    <property type="component" value="Unassembled WGS sequence"/>
</dbReference>